<feature type="compositionally biased region" description="Polar residues" evidence="30">
    <location>
        <begin position="1"/>
        <end position="20"/>
    </location>
</feature>
<comment type="similarity">
    <text evidence="25">Belongs to the polygalacturonase-inhibiting protein family.</text>
</comment>
<dbReference type="GO" id="GO:0009791">
    <property type="term" value="P:post-embryonic development"/>
    <property type="evidence" value="ECO:0007669"/>
    <property type="project" value="UniProtKB-ARBA"/>
</dbReference>
<dbReference type="FunFam" id="3.80.10.10:FF:000233">
    <property type="entry name" value="Leucine-rich repeat receptor-like protein kinase TDR"/>
    <property type="match status" value="1"/>
</dbReference>
<evidence type="ECO:0000256" key="5">
    <source>
        <dbReference type="ARBA" id="ARBA00022475"/>
    </source>
</evidence>
<dbReference type="FunFam" id="3.80.10.10:FF:000416">
    <property type="entry name" value="Probable leucine-rich repeat receptor-like protein kinase At5g63930"/>
    <property type="match status" value="2"/>
</dbReference>
<dbReference type="Pfam" id="PF00069">
    <property type="entry name" value="Pkinase"/>
    <property type="match status" value="1"/>
</dbReference>
<evidence type="ECO:0000256" key="31">
    <source>
        <dbReference type="SAM" id="Phobius"/>
    </source>
</evidence>
<comment type="caution">
    <text evidence="34">The sequence shown here is derived from an EMBL/GenBank/DDBJ whole genome shotgun (WGS) entry which is preliminary data.</text>
</comment>
<dbReference type="OrthoDB" id="676979at2759"/>
<dbReference type="SMART" id="SM00369">
    <property type="entry name" value="LRR_TYP"/>
    <property type="match status" value="10"/>
</dbReference>
<keyword evidence="9" id="KW-0433">Leucine-rich repeat</keyword>
<evidence type="ECO:0000256" key="30">
    <source>
        <dbReference type="SAM" id="MobiDB-lite"/>
    </source>
</evidence>
<feature type="region of interest" description="Disordered" evidence="30">
    <location>
        <begin position="1"/>
        <end position="38"/>
    </location>
</feature>
<dbReference type="FunFam" id="3.30.200.20:FF:000309">
    <property type="entry name" value="Leucine-rich repeat receptor protein kinase MSP1"/>
    <property type="match status" value="1"/>
</dbReference>
<keyword evidence="8" id="KW-0597">Phosphoprotein</keyword>
<reference evidence="34 35" key="1">
    <citation type="submission" date="2020-10" db="EMBL/GenBank/DDBJ databases">
        <title>Plant Genome Project.</title>
        <authorList>
            <person name="Zhang R.-G."/>
        </authorList>
    </citation>
    <scope>NUCLEOTIDE SEQUENCE [LARGE SCALE GENOMIC DNA]</scope>
    <source>
        <strain evidence="34">FAFU-HL-1</strain>
        <tissue evidence="34">Leaf</tissue>
    </source>
</reference>
<evidence type="ECO:0000256" key="29">
    <source>
        <dbReference type="SAM" id="Coils"/>
    </source>
</evidence>
<dbReference type="Gene3D" id="1.20.5.170">
    <property type="match status" value="1"/>
</dbReference>
<evidence type="ECO:0000256" key="24">
    <source>
        <dbReference type="ARBA" id="ARBA00023242"/>
    </source>
</evidence>
<feature type="domain" description="BZIP" evidence="33">
    <location>
        <begin position="162"/>
        <end position="225"/>
    </location>
</feature>
<dbReference type="InterPro" id="IPR055414">
    <property type="entry name" value="LRR_R13L4/SHOC2-like"/>
</dbReference>
<dbReference type="SUPFAM" id="SSF52047">
    <property type="entry name" value="RNI-like"/>
    <property type="match status" value="2"/>
</dbReference>
<evidence type="ECO:0000256" key="17">
    <source>
        <dbReference type="ARBA" id="ARBA00022989"/>
    </source>
</evidence>
<evidence type="ECO:0000256" key="3">
    <source>
        <dbReference type="ARBA" id="ARBA00004251"/>
    </source>
</evidence>
<evidence type="ECO:0000256" key="13">
    <source>
        <dbReference type="ARBA" id="ARBA00022737"/>
    </source>
</evidence>
<evidence type="ECO:0000256" key="8">
    <source>
        <dbReference type="ARBA" id="ARBA00022553"/>
    </source>
</evidence>
<comment type="catalytic activity">
    <reaction evidence="26">
        <text>L-threonyl-[protein] + ATP = O-phospho-L-threonyl-[protein] + ADP + H(+)</text>
        <dbReference type="Rhea" id="RHEA:46608"/>
        <dbReference type="Rhea" id="RHEA-COMP:11060"/>
        <dbReference type="Rhea" id="RHEA-COMP:11605"/>
        <dbReference type="ChEBI" id="CHEBI:15378"/>
        <dbReference type="ChEBI" id="CHEBI:30013"/>
        <dbReference type="ChEBI" id="CHEBI:30616"/>
        <dbReference type="ChEBI" id="CHEBI:61977"/>
        <dbReference type="ChEBI" id="CHEBI:456216"/>
        <dbReference type="EC" id="2.7.11.1"/>
    </reaction>
</comment>
<dbReference type="InterPro" id="IPR013210">
    <property type="entry name" value="LRR_N_plant-typ"/>
</dbReference>
<evidence type="ECO:0000256" key="9">
    <source>
        <dbReference type="ARBA" id="ARBA00022614"/>
    </source>
</evidence>
<evidence type="ECO:0000259" key="32">
    <source>
        <dbReference type="PROSITE" id="PS50011"/>
    </source>
</evidence>
<dbReference type="PANTHER" id="PTHR48053">
    <property type="entry name" value="LEUCINE RICH REPEAT FAMILY PROTEIN, EXPRESSED"/>
    <property type="match status" value="1"/>
</dbReference>
<dbReference type="GO" id="GO:0005886">
    <property type="term" value="C:plasma membrane"/>
    <property type="evidence" value="ECO:0007669"/>
    <property type="project" value="UniProtKB-SubCell"/>
</dbReference>
<evidence type="ECO:0000256" key="19">
    <source>
        <dbReference type="ARBA" id="ARBA00023125"/>
    </source>
</evidence>
<keyword evidence="5" id="KW-1003">Cell membrane</keyword>
<keyword evidence="11 31" id="KW-0812">Transmembrane</keyword>
<evidence type="ECO:0000256" key="25">
    <source>
        <dbReference type="ARBA" id="ARBA00038043"/>
    </source>
</evidence>
<dbReference type="FunFam" id="3.80.10.10:FF:000400">
    <property type="entry name" value="Nuclear pore complex protein NUP107"/>
    <property type="match status" value="1"/>
</dbReference>
<evidence type="ECO:0000256" key="22">
    <source>
        <dbReference type="ARBA" id="ARBA00023170"/>
    </source>
</evidence>
<evidence type="ECO:0000256" key="11">
    <source>
        <dbReference type="ARBA" id="ARBA00022692"/>
    </source>
</evidence>
<keyword evidence="35" id="KW-1185">Reference proteome</keyword>
<gene>
    <name evidence="34" type="ORF">SADUNF_Sadunf19G0117500</name>
</gene>
<name>A0A835J2G4_9ROSI</name>
<dbReference type="PROSITE" id="PS00107">
    <property type="entry name" value="PROTEIN_KINASE_ATP"/>
    <property type="match status" value="1"/>
</dbReference>
<dbReference type="InterPro" id="IPR051716">
    <property type="entry name" value="Plant_RL_S/T_kinase"/>
</dbReference>
<dbReference type="Gene3D" id="3.80.10.10">
    <property type="entry name" value="Ribonuclease Inhibitor"/>
    <property type="match status" value="5"/>
</dbReference>
<feature type="binding site" evidence="28">
    <location>
        <position position="1237"/>
    </location>
    <ligand>
        <name>ATP</name>
        <dbReference type="ChEBI" id="CHEBI:30616"/>
    </ligand>
</feature>
<dbReference type="InterPro" id="IPR004827">
    <property type="entry name" value="bZIP"/>
</dbReference>
<keyword evidence="21" id="KW-0804">Transcription</keyword>
<dbReference type="GO" id="GO:0005634">
    <property type="term" value="C:nucleus"/>
    <property type="evidence" value="ECO:0007669"/>
    <property type="project" value="UniProtKB-SubCell"/>
</dbReference>
<organism evidence="34 35">
    <name type="scientific">Salix dunnii</name>
    <dbReference type="NCBI Taxonomy" id="1413687"/>
    <lineage>
        <taxon>Eukaryota</taxon>
        <taxon>Viridiplantae</taxon>
        <taxon>Streptophyta</taxon>
        <taxon>Embryophyta</taxon>
        <taxon>Tracheophyta</taxon>
        <taxon>Spermatophyta</taxon>
        <taxon>Magnoliopsida</taxon>
        <taxon>eudicotyledons</taxon>
        <taxon>Gunneridae</taxon>
        <taxon>Pentapetalae</taxon>
        <taxon>rosids</taxon>
        <taxon>fabids</taxon>
        <taxon>Malpighiales</taxon>
        <taxon>Salicaceae</taxon>
        <taxon>Saliceae</taxon>
        <taxon>Salix</taxon>
    </lineage>
</organism>
<keyword evidence="6" id="KW-0134">Cell wall</keyword>
<dbReference type="InterPro" id="IPR017441">
    <property type="entry name" value="Protein_kinase_ATP_BS"/>
</dbReference>
<comment type="subcellular location">
    <subcellularLocation>
        <location evidence="3">Cell membrane</location>
        <topology evidence="3">Single-pass type I membrane protein</topology>
    </subcellularLocation>
    <subcellularLocation>
        <location evidence="1">Nucleus</location>
    </subcellularLocation>
    <subcellularLocation>
        <location evidence="2">Secreted</location>
        <location evidence="2">Cell wall</location>
    </subcellularLocation>
</comment>
<dbReference type="SUPFAM" id="SSF57959">
    <property type="entry name" value="Leucine zipper domain"/>
    <property type="match status" value="1"/>
</dbReference>
<dbReference type="EC" id="2.7.11.1" evidence="4"/>
<dbReference type="InterPro" id="IPR032675">
    <property type="entry name" value="LRR_dom_sf"/>
</dbReference>
<keyword evidence="24" id="KW-0539">Nucleus</keyword>
<dbReference type="Gene3D" id="1.10.510.10">
    <property type="entry name" value="Transferase(Phosphotransferase) domain 1"/>
    <property type="match status" value="1"/>
</dbReference>
<dbReference type="Pfam" id="PF00560">
    <property type="entry name" value="LRR_1"/>
    <property type="match status" value="8"/>
</dbReference>
<dbReference type="Pfam" id="PF13855">
    <property type="entry name" value="LRR_8"/>
    <property type="match status" value="1"/>
</dbReference>
<feature type="domain" description="Protein kinase" evidence="32">
    <location>
        <begin position="1208"/>
        <end position="1461"/>
    </location>
</feature>
<keyword evidence="23" id="KW-0325">Glycoprotein</keyword>
<dbReference type="GO" id="GO:0004674">
    <property type="term" value="F:protein serine/threonine kinase activity"/>
    <property type="evidence" value="ECO:0007669"/>
    <property type="project" value="UniProtKB-KW"/>
</dbReference>
<evidence type="ECO:0000259" key="33">
    <source>
        <dbReference type="PROSITE" id="PS50217"/>
    </source>
</evidence>
<dbReference type="PANTHER" id="PTHR48053:SF166">
    <property type="entry name" value="PROTEIN KINASE DOMAIN-CONTAINING PROTEIN"/>
    <property type="match status" value="1"/>
</dbReference>
<dbReference type="InterPro" id="IPR008266">
    <property type="entry name" value="Tyr_kinase_AS"/>
</dbReference>
<evidence type="ECO:0000256" key="20">
    <source>
        <dbReference type="ARBA" id="ARBA00023136"/>
    </source>
</evidence>
<dbReference type="EMBL" id="JADGMS010000019">
    <property type="protein sequence ID" value="KAF9661905.1"/>
    <property type="molecule type" value="Genomic_DNA"/>
</dbReference>
<dbReference type="InterPro" id="IPR046347">
    <property type="entry name" value="bZIP_sf"/>
</dbReference>
<keyword evidence="29" id="KW-0175">Coiled coil</keyword>
<keyword evidence="18" id="KW-0805">Transcription regulation</keyword>
<feature type="compositionally biased region" description="Polar residues" evidence="30">
    <location>
        <begin position="27"/>
        <end position="38"/>
    </location>
</feature>
<evidence type="ECO:0000256" key="2">
    <source>
        <dbReference type="ARBA" id="ARBA00004191"/>
    </source>
</evidence>
<dbReference type="PROSITE" id="PS50011">
    <property type="entry name" value="PROTEIN_KINASE_DOM"/>
    <property type="match status" value="1"/>
</dbReference>
<dbReference type="GO" id="GO:0003677">
    <property type="term" value="F:DNA binding"/>
    <property type="evidence" value="ECO:0007669"/>
    <property type="project" value="UniProtKB-KW"/>
</dbReference>
<dbReference type="InterPro" id="IPR001611">
    <property type="entry name" value="Leu-rich_rpt"/>
</dbReference>
<keyword evidence="7" id="KW-0723">Serine/threonine-protein kinase</keyword>
<dbReference type="SUPFAM" id="SSF56112">
    <property type="entry name" value="Protein kinase-like (PK-like)"/>
    <property type="match status" value="1"/>
</dbReference>
<keyword evidence="15" id="KW-0418">Kinase</keyword>
<sequence>MSSSMETQDPQSKPPQNSDPTKPHNPNPTTSPASSMFNSIRGGALHRRARSEMSFRLPEDMTMMMDIHPLEEIGSEDDLFSTYIDVDKLTGDNSGNGTGGGIQNDNDNNMNEEKAGVSGSGTSRPKHRYSNSVDGSVFGGGEVMEAKKAMPPDKLAELWTIDPKRAKRILANRQSAARSKERKARYILELERKVQTLQTEATTLSAQLTLFQRDTTGLSSENTELKLRLQAMEQQAQLRDALNEALKKEVERLKIATGEMVSPSESFNLGMHQMSFNQPNFFPLPPQPGSSGHPNMHVPSFTHTPPSMSTHHLQQADSHNLSDYMQNDPIRQLQGLDISNKGLNIVKSEGPSLSAMSDFIQKLSDLPMKSIASETEVSDIQWFERIKVRIIVAVVVVIVLLAAKSKITGGSNTEAEALLKWKASLDNQSQSLLSSWAGISPCINWIGITCDNSGSVTNLILESSGLRGRLYDFNFSSFPNLLILDLANNSVSGTIPSRIGNLSKLTELNLCYNDLTGSIPSVIGFLKSLNKLALCRNHFSGSIPHEIGKLTSLSILLLSENNLTGSIPSSIGNLRRLNILYLYINKLSGSIPQEIGLLESLNYLDFSINDLSGGIPDSIGNLRNLSFLHLIQNQLSGSIPSSIGNLTMLIEVELNQNSLTGPVPSSVGNLRELSLLYLWGNKLSGSIPHEIGLVKSLYELGLSSNDFTGGIPCSIGNLTNLSVLYLFRNQLSGPIPSSIGNMTMINDLDLSQNNLSGLIPFSVGNLRNLSFLYLVENNLSGCVPLEIGQLESLLQLGITINKLQGPLPLEMNNLTHLKVLDLSYNEFTGHLPRELGHEGVLKILAASHNYFSGSIPESLKNCTSLHRLRLDWNQLTGNIYEDFGIYPHLDYVDLSHNNFYGELSSKWGECRNMTSLKISNNNVSGKIPPEIGKATRLHLIDLSSNNLQGTIPTEFGGLKLLYNLTLSDNHLSGAIPSDIKMLSSLQILNLASNNLSGSIPKQLGECSELLLLDLSNNKFTESIPQEIGFLHSLQDLDLSCNFLAREVPWQLGQLQMLEALNVSHNMLSGLIPSTFKDLLSLSTVDISYNDLEGPIPDIKAFHNAPFEAYRDNMGICGNASGLKPCNLPRSSITIKRKGNKLVVLIVLPLLGSLLLVFVVIGAFFILRRRARKRKAEPGIIEQDQNLFTILGHDGKLLYEDIIIATEDFNSNYCIGEGGYGIVYKAVMPTGRVVAVKKLHQSQTDKLSDFKAFEKEVSVLANVRHRNIVKLYGFCSHVKHSFLVYEFVERGSLRMIITNEEQAIELDWTKRLNVAKGMVGALSYLHHSCSPPIIHRDITSNNVLLDLEYEAHISDFGTARLLMPESSNWTLFAGTFGYTAPELAYTMKVTEKCDVYSFGVVTMEDVLDQRISLPKKRAAEGVVHIMKIALACLHPNPQSRPTMGKVSSELAKNWPPLTKPFCTITLLPSLKQYWTVERHLVKSCSHSNPDLWKNLDPADATWELLDEILPRFPIFSIEDKGNSLWGEL</sequence>
<dbReference type="Proteomes" id="UP000657918">
    <property type="component" value="Unassembled WGS sequence"/>
</dbReference>
<keyword evidence="20 31" id="KW-0472">Membrane</keyword>
<dbReference type="InterPro" id="IPR003591">
    <property type="entry name" value="Leu-rich_rpt_typical-subtyp"/>
</dbReference>
<accession>A0A835J2G4</accession>
<keyword evidence="6" id="KW-0964">Secreted</keyword>
<dbReference type="Gene3D" id="3.30.200.20">
    <property type="entry name" value="Phosphorylase Kinase, domain 1"/>
    <property type="match status" value="1"/>
</dbReference>
<evidence type="ECO:0000256" key="4">
    <source>
        <dbReference type="ARBA" id="ARBA00012513"/>
    </source>
</evidence>
<keyword evidence="13" id="KW-0677">Repeat</keyword>
<dbReference type="PROSITE" id="PS50217">
    <property type="entry name" value="BZIP"/>
    <property type="match status" value="1"/>
</dbReference>
<evidence type="ECO:0000256" key="7">
    <source>
        <dbReference type="ARBA" id="ARBA00022527"/>
    </source>
</evidence>
<evidence type="ECO:0000256" key="23">
    <source>
        <dbReference type="ARBA" id="ARBA00023180"/>
    </source>
</evidence>
<dbReference type="InterPro" id="IPR000719">
    <property type="entry name" value="Prot_kinase_dom"/>
</dbReference>
<evidence type="ECO:0000256" key="12">
    <source>
        <dbReference type="ARBA" id="ARBA00022729"/>
    </source>
</evidence>
<evidence type="ECO:0000256" key="21">
    <source>
        <dbReference type="ARBA" id="ARBA00023163"/>
    </source>
</evidence>
<dbReference type="FunFam" id="1.20.5.170:FF:000009">
    <property type="entry name" value="probable transcription factor PosF21"/>
    <property type="match status" value="1"/>
</dbReference>
<feature type="region of interest" description="Disordered" evidence="30">
    <location>
        <begin position="288"/>
        <end position="317"/>
    </location>
</feature>
<keyword evidence="14 28" id="KW-0547">Nucleotide-binding</keyword>
<feature type="coiled-coil region" evidence="29">
    <location>
        <begin position="180"/>
        <end position="259"/>
    </location>
</feature>
<evidence type="ECO:0000256" key="26">
    <source>
        <dbReference type="ARBA" id="ARBA00047899"/>
    </source>
</evidence>
<dbReference type="PROSITE" id="PS00109">
    <property type="entry name" value="PROTEIN_KINASE_TYR"/>
    <property type="match status" value="1"/>
</dbReference>
<keyword evidence="22" id="KW-0675">Receptor</keyword>
<proteinExistence type="inferred from homology"/>
<keyword evidence="19" id="KW-0238">DNA-binding</keyword>
<feature type="compositionally biased region" description="Polar residues" evidence="30">
    <location>
        <begin position="301"/>
        <end position="317"/>
    </location>
</feature>
<dbReference type="CDD" id="cd14703">
    <property type="entry name" value="bZIP_plant_RF2"/>
    <property type="match status" value="1"/>
</dbReference>
<evidence type="ECO:0000256" key="18">
    <source>
        <dbReference type="ARBA" id="ARBA00023015"/>
    </source>
</evidence>
<evidence type="ECO:0000256" key="1">
    <source>
        <dbReference type="ARBA" id="ARBA00004123"/>
    </source>
</evidence>
<evidence type="ECO:0000256" key="6">
    <source>
        <dbReference type="ARBA" id="ARBA00022512"/>
    </source>
</evidence>
<feature type="region of interest" description="Disordered" evidence="30">
    <location>
        <begin position="90"/>
        <end position="135"/>
    </location>
</feature>
<dbReference type="InterPro" id="IPR044759">
    <property type="entry name" value="bZIP_RF2"/>
</dbReference>
<evidence type="ECO:0000313" key="34">
    <source>
        <dbReference type="EMBL" id="KAF9661905.1"/>
    </source>
</evidence>
<dbReference type="GO" id="GO:0005524">
    <property type="term" value="F:ATP binding"/>
    <property type="evidence" value="ECO:0007669"/>
    <property type="project" value="UniProtKB-UniRule"/>
</dbReference>
<protein>
    <recommendedName>
        <fullName evidence="4">non-specific serine/threonine protein kinase</fullName>
        <ecNumber evidence="4">2.7.11.1</ecNumber>
    </recommendedName>
</protein>
<evidence type="ECO:0000256" key="10">
    <source>
        <dbReference type="ARBA" id="ARBA00022679"/>
    </source>
</evidence>
<evidence type="ECO:0000256" key="28">
    <source>
        <dbReference type="PROSITE-ProRule" id="PRU10141"/>
    </source>
</evidence>
<keyword evidence="16 28" id="KW-0067">ATP-binding</keyword>
<dbReference type="Pfam" id="PF00170">
    <property type="entry name" value="bZIP_1"/>
    <property type="match status" value="1"/>
</dbReference>
<evidence type="ECO:0000256" key="14">
    <source>
        <dbReference type="ARBA" id="ARBA00022741"/>
    </source>
</evidence>
<dbReference type="InterPro" id="IPR011009">
    <property type="entry name" value="Kinase-like_dom_sf"/>
</dbReference>
<comment type="catalytic activity">
    <reaction evidence="27">
        <text>L-seryl-[protein] + ATP = O-phospho-L-seryl-[protein] + ADP + H(+)</text>
        <dbReference type="Rhea" id="RHEA:17989"/>
        <dbReference type="Rhea" id="RHEA-COMP:9863"/>
        <dbReference type="Rhea" id="RHEA-COMP:11604"/>
        <dbReference type="ChEBI" id="CHEBI:15378"/>
        <dbReference type="ChEBI" id="CHEBI:29999"/>
        <dbReference type="ChEBI" id="CHEBI:30616"/>
        <dbReference type="ChEBI" id="CHEBI:83421"/>
        <dbReference type="ChEBI" id="CHEBI:456216"/>
        <dbReference type="EC" id="2.7.11.1"/>
    </reaction>
</comment>
<keyword evidence="17 31" id="KW-1133">Transmembrane helix</keyword>
<dbReference type="Pfam" id="PF08263">
    <property type="entry name" value="LRRNT_2"/>
    <property type="match status" value="1"/>
</dbReference>
<keyword evidence="12" id="KW-0732">Signal</keyword>
<evidence type="ECO:0000256" key="16">
    <source>
        <dbReference type="ARBA" id="ARBA00022840"/>
    </source>
</evidence>
<evidence type="ECO:0000256" key="27">
    <source>
        <dbReference type="ARBA" id="ARBA00048679"/>
    </source>
</evidence>
<evidence type="ECO:0000313" key="35">
    <source>
        <dbReference type="Proteomes" id="UP000657918"/>
    </source>
</evidence>
<evidence type="ECO:0000256" key="15">
    <source>
        <dbReference type="ARBA" id="ARBA00022777"/>
    </source>
</evidence>
<feature type="transmembrane region" description="Helical" evidence="31">
    <location>
        <begin position="1141"/>
        <end position="1166"/>
    </location>
</feature>
<dbReference type="SUPFAM" id="SSF52058">
    <property type="entry name" value="L domain-like"/>
    <property type="match status" value="1"/>
</dbReference>
<dbReference type="Pfam" id="PF23598">
    <property type="entry name" value="LRR_14"/>
    <property type="match status" value="1"/>
</dbReference>
<keyword evidence="10" id="KW-0808">Transferase</keyword>
<dbReference type="GO" id="GO:0003700">
    <property type="term" value="F:DNA-binding transcription factor activity"/>
    <property type="evidence" value="ECO:0007669"/>
    <property type="project" value="InterPro"/>
</dbReference>
<dbReference type="SMART" id="SM00338">
    <property type="entry name" value="BRLZ"/>
    <property type="match status" value="1"/>
</dbReference>